<comment type="caution">
    <text evidence="1">The sequence shown here is derived from an EMBL/GenBank/DDBJ whole genome shotgun (WGS) entry which is preliminary data.</text>
</comment>
<dbReference type="Pfam" id="PF05960">
    <property type="entry name" value="DUF885"/>
    <property type="match status" value="1"/>
</dbReference>
<dbReference type="PANTHER" id="PTHR33361">
    <property type="entry name" value="GLR0591 PROTEIN"/>
    <property type="match status" value="1"/>
</dbReference>
<dbReference type="InterPro" id="IPR010281">
    <property type="entry name" value="DUF885"/>
</dbReference>
<dbReference type="PANTHER" id="PTHR33361:SF2">
    <property type="entry name" value="DUF885 DOMAIN-CONTAINING PROTEIN"/>
    <property type="match status" value="1"/>
</dbReference>
<sequence>MTGPTPGHDRPGAHDVADRYVAALARTDVAAADLARREGIVVGGETSPVLPALSPDAFDDRSDAARAALAALAALPRTGDDDALALVLRERLQAEVDLVDGGFTESLLAPLATPVDEVRATFDQLPTETDDDWRHVADALRRVGGAHDDYVDTLLRSAGRGHVVSRRQVAGVAARCRRWVDDGFYASLAGRAPAALRPVVTEAADAAAHATSRLADDLEQRLLPLAGGSDAVGRERYELTARAFLGTTVDLEETYAWGWSELDRIAAEAEQVAAQLGPGGFASVAAQLDSDPATRMETGEQIERWLRERMAGVAEALDGRLLDLPPHPLRLPECRMSTAASGVMYYAEPDPGLTRPGRVWWTVDPAVGARTWREATTAHHEGVPGHHTQIVTAMTAPGLHPWQRHLCHVHGHAEGWAHWAEAWCAEVGLLDDPAERLGMLVGQAWRAARIVIDMGLHLGLPIPADRRHRTGLAAGAALGDATAWSYDVAVEFLTAVTGLGPQMARFEVDRYLGWPAQALAFRVGAREVESVRRLARHEAGGAWDERRFLTALLRLGPMGLGPLRELGSRLARKQAAG</sequence>
<evidence type="ECO:0000313" key="1">
    <source>
        <dbReference type="EMBL" id="MBB2986183.1"/>
    </source>
</evidence>
<gene>
    <name evidence="1" type="ORF">FHW14_001337</name>
</gene>
<proteinExistence type="predicted"/>
<reference evidence="1 2" key="1">
    <citation type="submission" date="2020-08" db="EMBL/GenBank/DDBJ databases">
        <title>Genomic Encyclopedia of Type Strains, Phase IV (KMG-V): Genome sequencing to study the core and pangenomes of soil and plant-associated prokaryotes.</title>
        <authorList>
            <person name="Whitman W."/>
        </authorList>
    </citation>
    <scope>NUCLEOTIDE SEQUENCE [LARGE SCALE GENOMIC DNA]</scope>
    <source>
        <strain evidence="1 2">B3ACCR2</strain>
    </source>
</reference>
<organism evidence="1 2">
    <name type="scientific">Terracoccus luteus</name>
    <dbReference type="NCBI Taxonomy" id="53356"/>
    <lineage>
        <taxon>Bacteria</taxon>
        <taxon>Bacillati</taxon>
        <taxon>Actinomycetota</taxon>
        <taxon>Actinomycetes</taxon>
        <taxon>Micrococcales</taxon>
        <taxon>Intrasporangiaceae</taxon>
        <taxon>Terracoccus</taxon>
    </lineage>
</organism>
<name>A0A839PSZ4_9MICO</name>
<dbReference type="RefSeq" id="WP_184509233.1">
    <property type="nucleotide sequence ID" value="NZ_JACHVT010000003.1"/>
</dbReference>
<accession>A0A839PSZ4</accession>
<dbReference type="Proteomes" id="UP000590811">
    <property type="component" value="Unassembled WGS sequence"/>
</dbReference>
<dbReference type="EMBL" id="JACHVT010000003">
    <property type="protein sequence ID" value="MBB2986183.1"/>
    <property type="molecule type" value="Genomic_DNA"/>
</dbReference>
<protein>
    <submittedName>
        <fullName evidence="1">Uncharacterized protein (DUF885 family)</fullName>
    </submittedName>
</protein>
<dbReference type="AlphaFoldDB" id="A0A839PSZ4"/>
<evidence type="ECO:0000313" key="2">
    <source>
        <dbReference type="Proteomes" id="UP000590811"/>
    </source>
</evidence>